<dbReference type="EMBL" id="JARGDH010000003">
    <property type="protein sequence ID" value="KAL0272703.1"/>
    <property type="molecule type" value="Genomic_DNA"/>
</dbReference>
<keyword evidence="9" id="KW-0472">Membrane</keyword>
<sequence>MLKVVGASWNKIRASTWIIGIVTVFGIIIVILGELGVFLSRTDDDGNWAATVYWNKESGFEIFFWGQGKKRDEVPKGAARAFFQSHINKTGWAVLDIETQSEYPDWVQAFGAGMLEGSLSWQMIDWQRHNVIESTCKTDEDLCEDIRDYLKDNKKWVDEMFYNRSDTYWHQINLFYLQLDGILKGFEQGVKRSRAQDVEEMTMEDLLWLNAVADIEDLKNKFLSDDDDDHSATSADESVLLKKLRRSISYLNGEQALPKSKSRNGHRNNLKCEVEDISLASTFIKLVVDKGKLYIAHNSAGYYSSMLKMLKHYQFPYRKSRRVSEIVPGRKITFSSYPGVIHSMDDFYVVQNEETQEELVITGVPLPVFNDELWLSTSVNKLLIGPRIMVANRLASNGQDWGRYAIKYSSGTGNKEWMVADFMKFKKLTQQTSDLYKRELGQVQGLLYIAEQIPGHFQIEDKTDMLISNTYWASYGLPFFENISKLSGVDAMYEDCGEFYSYTENPVAKIFLRDQGNATDMISVAKLMRSNFYKTDPISGKNPRYAVGSRGDIESEVQEPAPLGVTDTKIYSNEVTEPESVDNKEEVPDKAFPSSTFQIKAGPPYSDSWNVLNRTEETKQEDDDPEGNNLGPFIWPESKFSEDPHLGHPDKWDFEPIAIF</sequence>
<keyword evidence="4 7" id="KW-0442">Lipid degradation</keyword>
<dbReference type="EMBL" id="JARGDH010000003">
    <property type="protein sequence ID" value="KAL0272702.1"/>
    <property type="molecule type" value="Genomic_DNA"/>
</dbReference>
<evidence type="ECO:0000256" key="7">
    <source>
        <dbReference type="RuleBase" id="RU364138"/>
    </source>
</evidence>
<evidence type="ECO:0000256" key="3">
    <source>
        <dbReference type="ARBA" id="ARBA00022801"/>
    </source>
</evidence>
<dbReference type="Pfam" id="PF04916">
    <property type="entry name" value="Phospholip_B"/>
    <property type="match status" value="1"/>
</dbReference>
<keyword evidence="9" id="KW-1133">Transmembrane helix</keyword>
<dbReference type="GO" id="GO:0009395">
    <property type="term" value="P:phospholipid catabolic process"/>
    <property type="evidence" value="ECO:0007669"/>
    <property type="project" value="TreeGrafter"/>
</dbReference>
<name>A0AAW2HRY6_9NEOP</name>
<gene>
    <name evidence="10" type="ORF">PYX00_005573</name>
</gene>
<dbReference type="PANTHER" id="PTHR12370">
    <property type="entry name" value="PHOSPHOLIPASE B-RELATED"/>
    <property type="match status" value="1"/>
</dbReference>
<dbReference type="EMBL" id="JARGDH010000003">
    <property type="protein sequence ID" value="KAL0272706.1"/>
    <property type="molecule type" value="Genomic_DNA"/>
</dbReference>
<comment type="caution">
    <text evidence="10">The sequence shown here is derived from an EMBL/GenBank/DDBJ whole genome shotgun (WGS) entry which is preliminary data.</text>
</comment>
<protein>
    <recommendedName>
        <fullName evidence="7">Phospholipase B-like</fullName>
        <ecNumber evidence="7">3.1.1.-</ecNumber>
    </recommendedName>
</protein>
<feature type="compositionally biased region" description="Basic and acidic residues" evidence="8">
    <location>
        <begin position="639"/>
        <end position="650"/>
    </location>
</feature>
<dbReference type="GO" id="GO:0005576">
    <property type="term" value="C:extracellular region"/>
    <property type="evidence" value="ECO:0007669"/>
    <property type="project" value="TreeGrafter"/>
</dbReference>
<dbReference type="PANTHER" id="PTHR12370:SF3">
    <property type="entry name" value="PHOSPHOLIPASE B-LIKE 2-RELATED"/>
    <property type="match status" value="1"/>
</dbReference>
<evidence type="ECO:0000256" key="6">
    <source>
        <dbReference type="ARBA" id="ARBA00023180"/>
    </source>
</evidence>
<dbReference type="EMBL" id="JARGDH010000003">
    <property type="protein sequence ID" value="KAL0272705.1"/>
    <property type="molecule type" value="Genomic_DNA"/>
</dbReference>
<comment type="function">
    <text evidence="7">Putative phospholipase.</text>
</comment>
<dbReference type="InterPro" id="IPR007000">
    <property type="entry name" value="PLipase_B-like"/>
</dbReference>
<keyword evidence="3 7" id="KW-0378">Hydrolase</keyword>
<evidence type="ECO:0000313" key="10">
    <source>
        <dbReference type="EMBL" id="KAL0272704.1"/>
    </source>
</evidence>
<reference evidence="10" key="1">
    <citation type="journal article" date="2024" name="Gigascience">
        <title>Chromosome-level genome of the poultry shaft louse Menopon gallinae provides insight into the host-switching and adaptive evolution of parasitic lice.</title>
        <authorList>
            <person name="Xu Y."/>
            <person name="Ma L."/>
            <person name="Liu S."/>
            <person name="Liang Y."/>
            <person name="Liu Q."/>
            <person name="He Z."/>
            <person name="Tian L."/>
            <person name="Duan Y."/>
            <person name="Cai W."/>
            <person name="Li H."/>
            <person name="Song F."/>
        </authorList>
    </citation>
    <scope>NUCLEOTIDE SEQUENCE</scope>
    <source>
        <strain evidence="10">Cailab_2023a</strain>
    </source>
</reference>
<evidence type="ECO:0000256" key="4">
    <source>
        <dbReference type="ARBA" id="ARBA00022963"/>
    </source>
</evidence>
<evidence type="ECO:0000256" key="5">
    <source>
        <dbReference type="ARBA" id="ARBA00023098"/>
    </source>
</evidence>
<evidence type="ECO:0000256" key="2">
    <source>
        <dbReference type="ARBA" id="ARBA00022729"/>
    </source>
</evidence>
<dbReference type="GO" id="GO:0004620">
    <property type="term" value="F:phospholipase activity"/>
    <property type="evidence" value="ECO:0007669"/>
    <property type="project" value="InterPro"/>
</dbReference>
<evidence type="ECO:0000256" key="9">
    <source>
        <dbReference type="SAM" id="Phobius"/>
    </source>
</evidence>
<dbReference type="Gene3D" id="3.60.60.30">
    <property type="match status" value="1"/>
</dbReference>
<feature type="transmembrane region" description="Helical" evidence="9">
    <location>
        <begin position="12"/>
        <end position="33"/>
    </location>
</feature>
<keyword evidence="6" id="KW-0325">Glycoprotein</keyword>
<evidence type="ECO:0000256" key="1">
    <source>
        <dbReference type="ARBA" id="ARBA00007835"/>
    </source>
</evidence>
<evidence type="ECO:0000256" key="8">
    <source>
        <dbReference type="SAM" id="MobiDB-lite"/>
    </source>
</evidence>
<accession>A0AAW2HRY6</accession>
<dbReference type="EC" id="3.1.1.-" evidence="7"/>
<proteinExistence type="inferred from homology"/>
<dbReference type="AlphaFoldDB" id="A0AAW2HRY6"/>
<feature type="region of interest" description="Disordered" evidence="8">
    <location>
        <begin position="616"/>
        <end position="650"/>
    </location>
</feature>
<comment type="similarity">
    <text evidence="1 7">Belongs to the phospholipase B-like family.</text>
</comment>
<keyword evidence="2" id="KW-0732">Signal</keyword>
<keyword evidence="9" id="KW-0812">Transmembrane</keyword>
<keyword evidence="5 7" id="KW-0443">Lipid metabolism</keyword>
<organism evidence="10">
    <name type="scientific">Menopon gallinae</name>
    <name type="common">poultry shaft louse</name>
    <dbReference type="NCBI Taxonomy" id="328185"/>
    <lineage>
        <taxon>Eukaryota</taxon>
        <taxon>Metazoa</taxon>
        <taxon>Ecdysozoa</taxon>
        <taxon>Arthropoda</taxon>
        <taxon>Hexapoda</taxon>
        <taxon>Insecta</taxon>
        <taxon>Pterygota</taxon>
        <taxon>Neoptera</taxon>
        <taxon>Paraneoptera</taxon>
        <taxon>Psocodea</taxon>
        <taxon>Troctomorpha</taxon>
        <taxon>Phthiraptera</taxon>
        <taxon>Amblycera</taxon>
        <taxon>Menoponidae</taxon>
        <taxon>Menopon</taxon>
    </lineage>
</organism>
<dbReference type="EMBL" id="JARGDH010000003">
    <property type="protein sequence ID" value="KAL0272704.1"/>
    <property type="molecule type" value="Genomic_DNA"/>
</dbReference>